<dbReference type="SUPFAM" id="SSF51182">
    <property type="entry name" value="RmlC-like cupins"/>
    <property type="match status" value="1"/>
</dbReference>
<dbReference type="PANTHER" id="PTHR43212">
    <property type="entry name" value="QUERCETIN 2,3-DIOXYGENASE"/>
    <property type="match status" value="1"/>
</dbReference>
<dbReference type="AlphaFoldDB" id="A0AA95GF34"/>
<dbReference type="Pfam" id="PF02678">
    <property type="entry name" value="Pirin"/>
    <property type="match status" value="1"/>
</dbReference>
<dbReference type="EMBL" id="CP123498">
    <property type="protein sequence ID" value="WGL95769.1"/>
    <property type="molecule type" value="Genomic_DNA"/>
</dbReference>
<evidence type="ECO:0000259" key="4">
    <source>
        <dbReference type="Pfam" id="PF17954"/>
    </source>
</evidence>
<dbReference type="Proteomes" id="UP001177597">
    <property type="component" value="Chromosome"/>
</dbReference>
<proteinExistence type="inferred from homology"/>
<dbReference type="InterPro" id="IPR003829">
    <property type="entry name" value="Pirin_N_dom"/>
</dbReference>
<evidence type="ECO:0000256" key="1">
    <source>
        <dbReference type="ARBA" id="ARBA00008416"/>
    </source>
</evidence>
<evidence type="ECO:0000256" key="2">
    <source>
        <dbReference type="RuleBase" id="RU003457"/>
    </source>
</evidence>
<evidence type="ECO:0000313" key="6">
    <source>
        <dbReference type="Proteomes" id="UP001177597"/>
    </source>
</evidence>
<feature type="domain" description="Quercetin 2,3-dioxygenase C-terminal cupin" evidence="4">
    <location>
        <begin position="143"/>
        <end position="230"/>
    </location>
</feature>
<comment type="similarity">
    <text evidence="1 2">Belongs to the pirin family.</text>
</comment>
<dbReference type="InterPro" id="IPR041602">
    <property type="entry name" value="Quercetinase_C"/>
</dbReference>
<reference evidence="5" key="1">
    <citation type="submission" date="2023-04" db="EMBL/GenBank/DDBJ databases">
        <title>Genome dynamics across the evolutionary transition to endosymbiosis.</title>
        <authorList>
            <person name="Siozios S."/>
            <person name="Nadal-Jimenez P."/>
            <person name="Azagi T."/>
            <person name="Sprong H."/>
            <person name="Frost C.L."/>
            <person name="Parratt S.R."/>
            <person name="Taylor G."/>
            <person name="Brettell L."/>
            <person name="Lew K.C."/>
            <person name="Croft L."/>
            <person name="King K.C."/>
            <person name="Brockhurst M.A."/>
            <person name="Hypsa V."/>
            <person name="Novakova E."/>
            <person name="Darby A.C."/>
            <person name="Hurst G.D.D."/>
        </authorList>
    </citation>
    <scope>NUCLEOTIDE SEQUENCE</scope>
    <source>
        <strain evidence="5">AIh</strain>
    </source>
</reference>
<dbReference type="PANTHER" id="PTHR43212:SF2">
    <property type="entry name" value="PIRIN-LIKE PROTEIN YHAK"/>
    <property type="match status" value="1"/>
</dbReference>
<organism evidence="5 6">
    <name type="scientific">Arsenophonus nasoniae</name>
    <name type="common">son-killer infecting Nasonia vitripennis</name>
    <dbReference type="NCBI Taxonomy" id="638"/>
    <lineage>
        <taxon>Bacteria</taxon>
        <taxon>Pseudomonadati</taxon>
        <taxon>Pseudomonadota</taxon>
        <taxon>Gammaproteobacteria</taxon>
        <taxon>Enterobacterales</taxon>
        <taxon>Morganellaceae</taxon>
        <taxon>Arsenophonus</taxon>
    </lineage>
</organism>
<accession>A0AA95GF34</accession>
<evidence type="ECO:0000259" key="3">
    <source>
        <dbReference type="Pfam" id="PF02678"/>
    </source>
</evidence>
<protein>
    <submittedName>
        <fullName evidence="5">Pirin family protein</fullName>
    </submittedName>
</protein>
<gene>
    <name evidence="5" type="ORF">QE207_03950</name>
</gene>
<dbReference type="InterPro" id="IPR011051">
    <property type="entry name" value="RmlC_Cupin_sf"/>
</dbReference>
<dbReference type="InterPro" id="IPR012093">
    <property type="entry name" value="Pirin"/>
</dbReference>
<evidence type="ECO:0000313" key="5">
    <source>
        <dbReference type="EMBL" id="WGL95769.1"/>
    </source>
</evidence>
<dbReference type="Pfam" id="PF17954">
    <property type="entry name" value="Pirin_C_2"/>
    <property type="match status" value="1"/>
</dbReference>
<dbReference type="RefSeq" id="WP_280629533.1">
    <property type="nucleotide sequence ID" value="NZ_CP123498.1"/>
</dbReference>
<name>A0AA95GF34_9GAMM</name>
<dbReference type="Gene3D" id="2.60.120.10">
    <property type="entry name" value="Jelly Rolls"/>
    <property type="match status" value="2"/>
</dbReference>
<sequence>MIIPRIEKECGHADFGWLQAQYTFSFGHYFDPNFTHYGALRVLNRETIAPKAACRAKTYPNIDIINLVLQGEAEFHDSEGNRIYQSENECLLISPLHNISYSEHNINHEKPLIQLQLWINACVEYFCHPPQKRKLVNNNALTLLASPNGSENSLKIRQQTWINHIYLKMEQNITLNLKGKNSYLYSITGIIKLENNIHKIAYIDYSDGAFLMQEQKVKLTAQTDFRGILIYLN</sequence>
<dbReference type="InterPro" id="IPR014710">
    <property type="entry name" value="RmlC-like_jellyroll"/>
</dbReference>
<feature type="domain" description="Pirin N-terminal" evidence="3">
    <location>
        <begin position="8"/>
        <end position="119"/>
    </location>
</feature>